<feature type="transmembrane region" description="Helical" evidence="10">
    <location>
        <begin position="177"/>
        <end position="196"/>
    </location>
</feature>
<dbReference type="RefSeq" id="WP_345410291.1">
    <property type="nucleotide sequence ID" value="NZ_BAABHO010000001.1"/>
</dbReference>
<evidence type="ECO:0000256" key="8">
    <source>
        <dbReference type="ARBA" id="ARBA00023136"/>
    </source>
</evidence>
<protein>
    <recommendedName>
        <fullName evidence="11">Polysaccharide chain length determinant N-terminal domain-containing protein</fullName>
    </recommendedName>
</protein>
<keyword evidence="8 10" id="KW-0472">Membrane</keyword>
<evidence type="ECO:0000256" key="10">
    <source>
        <dbReference type="SAM" id="Phobius"/>
    </source>
</evidence>
<feature type="transmembrane region" description="Helical" evidence="10">
    <location>
        <begin position="15"/>
        <end position="35"/>
    </location>
</feature>
<keyword evidence="3" id="KW-1003">Cell membrane</keyword>
<keyword evidence="4 10" id="KW-0812">Transmembrane</keyword>
<evidence type="ECO:0000256" key="1">
    <source>
        <dbReference type="ARBA" id="ARBA00004651"/>
    </source>
</evidence>
<evidence type="ECO:0000256" key="7">
    <source>
        <dbReference type="ARBA" id="ARBA00022989"/>
    </source>
</evidence>
<dbReference type="InterPro" id="IPR050445">
    <property type="entry name" value="Bact_polysacc_biosynth/exp"/>
</dbReference>
<feature type="compositionally biased region" description="Basic residues" evidence="9">
    <location>
        <begin position="520"/>
        <end position="530"/>
    </location>
</feature>
<dbReference type="InterPro" id="IPR005702">
    <property type="entry name" value="Wzc-like_C"/>
</dbReference>
<comment type="similarity">
    <text evidence="2">Belongs to the CpsC/CapA family.</text>
</comment>
<feature type="compositionally biased region" description="Polar residues" evidence="9">
    <location>
        <begin position="598"/>
        <end position="610"/>
    </location>
</feature>
<name>A0ABP9A3A9_9PSEU</name>
<dbReference type="EMBL" id="BAABHO010000001">
    <property type="protein sequence ID" value="GAA4772791.1"/>
    <property type="molecule type" value="Genomic_DNA"/>
</dbReference>
<dbReference type="Pfam" id="PF02706">
    <property type="entry name" value="Wzz"/>
    <property type="match status" value="1"/>
</dbReference>
<evidence type="ECO:0000256" key="6">
    <source>
        <dbReference type="ARBA" id="ARBA00022840"/>
    </source>
</evidence>
<comment type="caution">
    <text evidence="12">The sequence shown here is derived from an EMBL/GenBank/DDBJ whole genome shotgun (WGS) entry which is preliminary data.</text>
</comment>
<feature type="compositionally biased region" description="Low complexity" evidence="9">
    <location>
        <begin position="487"/>
        <end position="496"/>
    </location>
</feature>
<feature type="region of interest" description="Disordered" evidence="9">
    <location>
        <begin position="464"/>
        <end position="610"/>
    </location>
</feature>
<dbReference type="InterPro" id="IPR027417">
    <property type="entry name" value="P-loop_NTPase"/>
</dbReference>
<dbReference type="Gene3D" id="3.40.50.300">
    <property type="entry name" value="P-loop containing nucleotide triphosphate hydrolases"/>
    <property type="match status" value="1"/>
</dbReference>
<dbReference type="PANTHER" id="PTHR32309:SF13">
    <property type="entry name" value="FERRIC ENTEROBACTIN TRANSPORT PROTEIN FEPE"/>
    <property type="match status" value="1"/>
</dbReference>
<evidence type="ECO:0000256" key="9">
    <source>
        <dbReference type="SAM" id="MobiDB-lite"/>
    </source>
</evidence>
<feature type="compositionally biased region" description="Pro residues" evidence="9">
    <location>
        <begin position="473"/>
        <end position="486"/>
    </location>
</feature>
<dbReference type="SUPFAM" id="SSF52540">
    <property type="entry name" value="P-loop containing nucleoside triphosphate hydrolases"/>
    <property type="match status" value="1"/>
</dbReference>
<dbReference type="PANTHER" id="PTHR32309">
    <property type="entry name" value="TYROSINE-PROTEIN KINASE"/>
    <property type="match status" value="1"/>
</dbReference>
<proteinExistence type="inferred from homology"/>
<gene>
    <name evidence="12" type="ORF">GCM10023200_01440</name>
</gene>
<keyword evidence="6" id="KW-0067">ATP-binding</keyword>
<evidence type="ECO:0000256" key="5">
    <source>
        <dbReference type="ARBA" id="ARBA00022741"/>
    </source>
</evidence>
<accession>A0ABP9A3A9</accession>
<reference evidence="13" key="1">
    <citation type="journal article" date="2019" name="Int. J. Syst. Evol. Microbiol.">
        <title>The Global Catalogue of Microorganisms (GCM) 10K type strain sequencing project: providing services to taxonomists for standard genome sequencing and annotation.</title>
        <authorList>
            <consortium name="The Broad Institute Genomics Platform"/>
            <consortium name="The Broad Institute Genome Sequencing Center for Infectious Disease"/>
            <person name="Wu L."/>
            <person name="Ma J."/>
        </authorList>
    </citation>
    <scope>NUCLEOTIDE SEQUENCE [LARGE SCALE GENOMIC DNA]</scope>
    <source>
        <strain evidence="13">JCM 17979</strain>
    </source>
</reference>
<evidence type="ECO:0000256" key="4">
    <source>
        <dbReference type="ARBA" id="ARBA00022692"/>
    </source>
</evidence>
<organism evidence="12 13">
    <name type="scientific">Actinomycetospora chlora</name>
    <dbReference type="NCBI Taxonomy" id="663608"/>
    <lineage>
        <taxon>Bacteria</taxon>
        <taxon>Bacillati</taxon>
        <taxon>Actinomycetota</taxon>
        <taxon>Actinomycetes</taxon>
        <taxon>Pseudonocardiales</taxon>
        <taxon>Pseudonocardiaceae</taxon>
        <taxon>Actinomycetospora</taxon>
    </lineage>
</organism>
<feature type="compositionally biased region" description="Gly residues" evidence="9">
    <location>
        <begin position="587"/>
        <end position="597"/>
    </location>
</feature>
<evidence type="ECO:0000256" key="3">
    <source>
        <dbReference type="ARBA" id="ARBA00022475"/>
    </source>
</evidence>
<comment type="subcellular location">
    <subcellularLocation>
        <location evidence="1">Cell membrane</location>
        <topology evidence="1">Multi-pass membrane protein</topology>
    </subcellularLocation>
</comment>
<keyword evidence="7 10" id="KW-1133">Transmembrane helix</keyword>
<feature type="compositionally biased region" description="Low complexity" evidence="9">
    <location>
        <begin position="503"/>
        <end position="515"/>
    </location>
</feature>
<dbReference type="CDD" id="cd05387">
    <property type="entry name" value="BY-kinase"/>
    <property type="match status" value="1"/>
</dbReference>
<evidence type="ECO:0000313" key="12">
    <source>
        <dbReference type="EMBL" id="GAA4772791.1"/>
    </source>
</evidence>
<feature type="transmembrane region" description="Helical" evidence="10">
    <location>
        <begin position="426"/>
        <end position="448"/>
    </location>
</feature>
<sequence length="610" mass="62573">MSPRQYWTVLREDRWIVAGILLVCLLGALLLDLFLPRTYTSSAVFYVSSSQAEPSPTDAYSGQQLATERVKSYSEVLKGPRVARDASLLLGGSPTAEEIQGAVSASYVEETVVLTLDVTERSPDQARLVAGAVSTAFTRLVGSIESTNGVVNQPIATAEVILPPTNPTEPSGPPTTIIFGAALVLGLVLGFGAALVRRALRDTVDTPEALAQRLGAPLLGAVPALRRPPEHPALLAEPPLGADGRQARLLRSRAEAYRRIRTALLSSSGGRRAVVLTGAGPGQGTSTTAVDLAIALAATGDSVVLVEADLRRPRLAQVLGLKGAIGLRDVLERGRALEEAVQRFARGRIDVIIAGEAGSGTGEVGEPLVGARIGPLLATLRERYDHVLVDTPPVTDAADAADVARHTDGVVLVCRRGHTRTTDVDVAASALALGGAAVLGAVITWAVGVREAAATARPVLALPPGPSARAAEPPEPPAPADGPGPTAPRMATTRTRTPPPAASEPDAATDAATGDTPPPKTRKTTTRKTSRPSAPADGDSPAPTTPRRTTGSRSGASAGADETAAPAEPPTARVRSRGTTSANGTNGKNGNGSGDGTHQGTASPTTGREN</sequence>
<feature type="domain" description="Polysaccharide chain length determinant N-terminal" evidence="11">
    <location>
        <begin position="6"/>
        <end position="83"/>
    </location>
</feature>
<evidence type="ECO:0000313" key="13">
    <source>
        <dbReference type="Proteomes" id="UP001500928"/>
    </source>
</evidence>
<evidence type="ECO:0000256" key="2">
    <source>
        <dbReference type="ARBA" id="ARBA00006683"/>
    </source>
</evidence>
<keyword evidence="13" id="KW-1185">Reference proteome</keyword>
<keyword evidence="5" id="KW-0547">Nucleotide-binding</keyword>
<evidence type="ECO:0000259" key="11">
    <source>
        <dbReference type="Pfam" id="PF02706"/>
    </source>
</evidence>
<dbReference type="InterPro" id="IPR003856">
    <property type="entry name" value="LPS_length_determ_N"/>
</dbReference>
<feature type="compositionally biased region" description="Low complexity" evidence="9">
    <location>
        <begin position="531"/>
        <end position="586"/>
    </location>
</feature>
<dbReference type="Proteomes" id="UP001500928">
    <property type="component" value="Unassembled WGS sequence"/>
</dbReference>